<evidence type="ECO:0000313" key="2">
    <source>
        <dbReference type="Proteomes" id="UP001056120"/>
    </source>
</evidence>
<reference evidence="2" key="1">
    <citation type="journal article" date="2022" name="Mol. Ecol. Resour.">
        <title>The genomes of chicory, endive, great burdock and yacon provide insights into Asteraceae palaeo-polyploidization history and plant inulin production.</title>
        <authorList>
            <person name="Fan W."/>
            <person name="Wang S."/>
            <person name="Wang H."/>
            <person name="Wang A."/>
            <person name="Jiang F."/>
            <person name="Liu H."/>
            <person name="Zhao H."/>
            <person name="Xu D."/>
            <person name="Zhang Y."/>
        </authorList>
    </citation>
    <scope>NUCLEOTIDE SEQUENCE [LARGE SCALE GENOMIC DNA]</scope>
    <source>
        <strain evidence="2">cv. Yunnan</strain>
    </source>
</reference>
<keyword evidence="2" id="KW-1185">Reference proteome</keyword>
<accession>A0ACB9K6U3</accession>
<evidence type="ECO:0000313" key="1">
    <source>
        <dbReference type="EMBL" id="KAI3828002.1"/>
    </source>
</evidence>
<reference evidence="1 2" key="2">
    <citation type="journal article" date="2022" name="Mol. Ecol. Resour.">
        <title>The genomes of chicory, endive, great burdock and yacon provide insights into Asteraceae paleo-polyploidization history and plant inulin production.</title>
        <authorList>
            <person name="Fan W."/>
            <person name="Wang S."/>
            <person name="Wang H."/>
            <person name="Wang A."/>
            <person name="Jiang F."/>
            <person name="Liu H."/>
            <person name="Zhao H."/>
            <person name="Xu D."/>
            <person name="Zhang Y."/>
        </authorList>
    </citation>
    <scope>NUCLEOTIDE SEQUENCE [LARGE SCALE GENOMIC DNA]</scope>
    <source>
        <strain evidence="2">cv. Yunnan</strain>
        <tissue evidence="1">Leaves</tissue>
    </source>
</reference>
<comment type="caution">
    <text evidence="1">The sequence shown here is derived from an EMBL/GenBank/DDBJ whole genome shotgun (WGS) entry which is preliminary data.</text>
</comment>
<dbReference type="Proteomes" id="UP001056120">
    <property type="component" value="Linkage Group LG01"/>
</dbReference>
<sequence>MQKLGILDLSRNLKPPTKPKTKPIRPRKPSPSASSSPRRSFRLKTMPTVSYAKKRTIKAKLIMFVKPEVYTEDHEKMLGDHIETWKLLVDGHVVRGILVIMHMRESAAINAGGKLQVFIQNAASVRLPKGCSVPVACSKG</sequence>
<name>A0ACB9K6U3_9ASTR</name>
<gene>
    <name evidence="1" type="ORF">L1987_02092</name>
</gene>
<proteinExistence type="predicted"/>
<protein>
    <submittedName>
        <fullName evidence="1">Uncharacterized protein</fullName>
    </submittedName>
</protein>
<dbReference type="EMBL" id="CM042018">
    <property type="protein sequence ID" value="KAI3828002.1"/>
    <property type="molecule type" value="Genomic_DNA"/>
</dbReference>
<organism evidence="1 2">
    <name type="scientific">Smallanthus sonchifolius</name>
    <dbReference type="NCBI Taxonomy" id="185202"/>
    <lineage>
        <taxon>Eukaryota</taxon>
        <taxon>Viridiplantae</taxon>
        <taxon>Streptophyta</taxon>
        <taxon>Embryophyta</taxon>
        <taxon>Tracheophyta</taxon>
        <taxon>Spermatophyta</taxon>
        <taxon>Magnoliopsida</taxon>
        <taxon>eudicotyledons</taxon>
        <taxon>Gunneridae</taxon>
        <taxon>Pentapetalae</taxon>
        <taxon>asterids</taxon>
        <taxon>campanulids</taxon>
        <taxon>Asterales</taxon>
        <taxon>Asteraceae</taxon>
        <taxon>Asteroideae</taxon>
        <taxon>Heliantheae alliance</taxon>
        <taxon>Millerieae</taxon>
        <taxon>Smallanthus</taxon>
    </lineage>
</organism>